<dbReference type="AlphaFoldDB" id="A0A382MF44"/>
<dbReference type="InterPro" id="IPR029055">
    <property type="entry name" value="Ntn_hydrolases_N"/>
</dbReference>
<feature type="non-terminal residue" evidence="1">
    <location>
        <position position="109"/>
    </location>
</feature>
<evidence type="ECO:0008006" key="2">
    <source>
        <dbReference type="Google" id="ProtNLM"/>
    </source>
</evidence>
<proteinExistence type="predicted"/>
<dbReference type="Pfam" id="PF01112">
    <property type="entry name" value="Asparaginase_2"/>
    <property type="match status" value="1"/>
</dbReference>
<sequence length="109" mass="10832">MKMTRRQFIGQTAMAAGALNATSLIADGAAAGGVVPLMVSTHVTGKPANEAARMVLRAGGSPLDAVEQGLWVSENSVRDTSVGIGGTPNSGGAVQLDACIMEGRGHGAG</sequence>
<dbReference type="PROSITE" id="PS51318">
    <property type="entry name" value="TAT"/>
    <property type="match status" value="1"/>
</dbReference>
<protein>
    <recommendedName>
        <fullName evidence="2">Glycosylasparaginase</fullName>
    </recommendedName>
</protein>
<evidence type="ECO:0000313" key="1">
    <source>
        <dbReference type="EMBL" id="SVC47499.1"/>
    </source>
</evidence>
<dbReference type="SUPFAM" id="SSF56235">
    <property type="entry name" value="N-terminal nucleophile aminohydrolases (Ntn hydrolases)"/>
    <property type="match status" value="1"/>
</dbReference>
<reference evidence="1" key="1">
    <citation type="submission" date="2018-05" db="EMBL/GenBank/DDBJ databases">
        <authorList>
            <person name="Lanie J.A."/>
            <person name="Ng W.-L."/>
            <person name="Kazmierczak K.M."/>
            <person name="Andrzejewski T.M."/>
            <person name="Davidsen T.M."/>
            <person name="Wayne K.J."/>
            <person name="Tettelin H."/>
            <person name="Glass J.I."/>
            <person name="Rusch D."/>
            <person name="Podicherti R."/>
            <person name="Tsui H.-C.T."/>
            <person name="Winkler M.E."/>
        </authorList>
    </citation>
    <scope>NUCLEOTIDE SEQUENCE</scope>
</reference>
<name>A0A382MF44_9ZZZZ</name>
<dbReference type="InterPro" id="IPR000246">
    <property type="entry name" value="Peptidase_T2"/>
</dbReference>
<gene>
    <name evidence="1" type="ORF">METZ01_LOCUS300353</name>
</gene>
<dbReference type="EMBL" id="UINC01093233">
    <property type="protein sequence ID" value="SVC47499.1"/>
    <property type="molecule type" value="Genomic_DNA"/>
</dbReference>
<accession>A0A382MF44</accession>
<organism evidence="1">
    <name type="scientific">marine metagenome</name>
    <dbReference type="NCBI Taxonomy" id="408172"/>
    <lineage>
        <taxon>unclassified sequences</taxon>
        <taxon>metagenomes</taxon>
        <taxon>ecological metagenomes</taxon>
    </lineage>
</organism>
<dbReference type="InterPro" id="IPR006311">
    <property type="entry name" value="TAT_signal"/>
</dbReference>
<dbReference type="GO" id="GO:0016787">
    <property type="term" value="F:hydrolase activity"/>
    <property type="evidence" value="ECO:0007669"/>
    <property type="project" value="InterPro"/>
</dbReference>